<dbReference type="PANTHER" id="PTHR24302">
    <property type="entry name" value="CYTOCHROME P450 FAMILY 3"/>
    <property type="match status" value="1"/>
</dbReference>
<dbReference type="GO" id="GO:0020037">
    <property type="term" value="F:heme binding"/>
    <property type="evidence" value="ECO:0007669"/>
    <property type="project" value="InterPro"/>
</dbReference>
<dbReference type="Proteomes" id="UP001151699">
    <property type="component" value="Unassembled WGS sequence"/>
</dbReference>
<proteinExistence type="inferred from homology"/>
<comment type="caution">
    <text evidence="7">The sequence shown here is derived from an EMBL/GenBank/DDBJ whole genome shotgun (WGS) entry which is preliminary data.</text>
</comment>
<evidence type="ECO:0000256" key="5">
    <source>
        <dbReference type="ARBA" id="ARBA00023004"/>
    </source>
</evidence>
<evidence type="ECO:0000256" key="1">
    <source>
        <dbReference type="ARBA" id="ARBA00010617"/>
    </source>
</evidence>
<dbReference type="OrthoDB" id="2789670at2759"/>
<keyword evidence="5" id="KW-0408">Iron</keyword>
<dbReference type="SUPFAM" id="SSF48264">
    <property type="entry name" value="Cytochrome P450"/>
    <property type="match status" value="1"/>
</dbReference>
<gene>
    <name evidence="7" type="primary">Cyp3a11</name>
    <name evidence="7" type="ORF">Bhyg_16322</name>
</gene>
<keyword evidence="4" id="KW-0560">Oxidoreductase</keyword>
<evidence type="ECO:0000256" key="3">
    <source>
        <dbReference type="ARBA" id="ARBA00022723"/>
    </source>
</evidence>
<keyword evidence="8" id="KW-1185">Reference proteome</keyword>
<keyword evidence="6" id="KW-0503">Monooxygenase</keyword>
<dbReference type="EMBL" id="WJQU01003173">
    <property type="protein sequence ID" value="KAJ6627057.1"/>
    <property type="molecule type" value="Genomic_DNA"/>
</dbReference>
<evidence type="ECO:0000313" key="7">
    <source>
        <dbReference type="EMBL" id="KAJ6627057.1"/>
    </source>
</evidence>
<dbReference type="GO" id="GO:0016705">
    <property type="term" value="F:oxidoreductase activity, acting on paired donors, with incorporation or reduction of molecular oxygen"/>
    <property type="evidence" value="ECO:0007669"/>
    <property type="project" value="InterPro"/>
</dbReference>
<dbReference type="GO" id="GO:0008395">
    <property type="term" value="F:steroid hydroxylase activity"/>
    <property type="evidence" value="ECO:0007669"/>
    <property type="project" value="TreeGrafter"/>
</dbReference>
<protein>
    <submittedName>
        <fullName evidence="7">Cytochrome P450 3A11</fullName>
    </submittedName>
</protein>
<evidence type="ECO:0000313" key="8">
    <source>
        <dbReference type="Proteomes" id="UP001151699"/>
    </source>
</evidence>
<dbReference type="InterPro" id="IPR036396">
    <property type="entry name" value="Cyt_P450_sf"/>
</dbReference>
<name>A0A9Q0RSN8_9DIPT</name>
<keyword evidence="2" id="KW-0349">Heme</keyword>
<dbReference type="InterPro" id="IPR050705">
    <property type="entry name" value="Cytochrome_P450_3A"/>
</dbReference>
<keyword evidence="3" id="KW-0479">Metal-binding</keyword>
<accession>A0A9Q0RSN8</accession>
<comment type="similarity">
    <text evidence="1">Belongs to the cytochrome P450 family.</text>
</comment>
<dbReference type="GO" id="GO:0005506">
    <property type="term" value="F:iron ion binding"/>
    <property type="evidence" value="ECO:0007669"/>
    <property type="project" value="InterPro"/>
</dbReference>
<evidence type="ECO:0000256" key="2">
    <source>
        <dbReference type="ARBA" id="ARBA00022617"/>
    </source>
</evidence>
<feature type="non-terminal residue" evidence="7">
    <location>
        <position position="259"/>
    </location>
</feature>
<evidence type="ECO:0000256" key="4">
    <source>
        <dbReference type="ARBA" id="ARBA00023002"/>
    </source>
</evidence>
<sequence>KRSLFLGSCPNFHAKVHQLEDIKRFKKYGPVWGVYEGQDPQIHIADPELVRMIFVRDFDHFHDRRHMDFGSDVFNEILDYLPGKKWKTVRQMLTPMLTTAKLKLMSPIINSSAEEFAVDLRMECVNGRIKIDCRRHERMTTWLIDMFTRATLGVQMGDAKNPLNDFAVAFRTFMGEETVFDWMYSLSLTFPFLTKFSPTFDNGPTDLIEKTFRHVLKTRRDSGEKKNHDLVDILNDLIDRTATVEYKELKITENTIISQ</sequence>
<dbReference type="Pfam" id="PF00067">
    <property type="entry name" value="p450"/>
    <property type="match status" value="1"/>
</dbReference>
<reference evidence="7" key="1">
    <citation type="submission" date="2022-07" db="EMBL/GenBank/DDBJ databases">
        <authorList>
            <person name="Trinca V."/>
            <person name="Uliana J.V.C."/>
            <person name="Torres T.T."/>
            <person name="Ward R.J."/>
            <person name="Monesi N."/>
        </authorList>
    </citation>
    <scope>NUCLEOTIDE SEQUENCE</scope>
    <source>
        <strain evidence="7">HSMRA1968</strain>
        <tissue evidence="7">Whole embryos</tissue>
    </source>
</reference>
<dbReference type="InterPro" id="IPR001128">
    <property type="entry name" value="Cyt_P450"/>
</dbReference>
<dbReference type="Gene3D" id="1.10.630.10">
    <property type="entry name" value="Cytochrome P450"/>
    <property type="match status" value="1"/>
</dbReference>
<evidence type="ECO:0000256" key="6">
    <source>
        <dbReference type="ARBA" id="ARBA00023033"/>
    </source>
</evidence>
<dbReference type="PANTHER" id="PTHR24302:SF15">
    <property type="entry name" value="FATTY-ACID PEROXYGENASE"/>
    <property type="match status" value="1"/>
</dbReference>
<dbReference type="AlphaFoldDB" id="A0A9Q0RSN8"/>
<feature type="non-terminal residue" evidence="7">
    <location>
        <position position="1"/>
    </location>
</feature>
<organism evidence="7 8">
    <name type="scientific">Pseudolycoriella hygida</name>
    <dbReference type="NCBI Taxonomy" id="35572"/>
    <lineage>
        <taxon>Eukaryota</taxon>
        <taxon>Metazoa</taxon>
        <taxon>Ecdysozoa</taxon>
        <taxon>Arthropoda</taxon>
        <taxon>Hexapoda</taxon>
        <taxon>Insecta</taxon>
        <taxon>Pterygota</taxon>
        <taxon>Neoptera</taxon>
        <taxon>Endopterygota</taxon>
        <taxon>Diptera</taxon>
        <taxon>Nematocera</taxon>
        <taxon>Sciaroidea</taxon>
        <taxon>Sciaridae</taxon>
        <taxon>Pseudolycoriella</taxon>
    </lineage>
</organism>